<dbReference type="InterPro" id="IPR004013">
    <property type="entry name" value="PHP_dom"/>
</dbReference>
<dbReference type="InterPro" id="IPR029460">
    <property type="entry name" value="DNAPol_HHH"/>
</dbReference>
<dbReference type="Pfam" id="PF14579">
    <property type="entry name" value="HHH_6"/>
    <property type="match status" value="1"/>
</dbReference>
<evidence type="ECO:0000256" key="6">
    <source>
        <dbReference type="ARBA" id="ARBA00022705"/>
    </source>
</evidence>
<dbReference type="GO" id="GO:0003887">
    <property type="term" value="F:DNA-directed DNA polymerase activity"/>
    <property type="evidence" value="ECO:0007669"/>
    <property type="project" value="UniProtKB-KW"/>
</dbReference>
<reference evidence="10 11" key="1">
    <citation type="journal article" date="2012" name="Environ. Microbiol.">
        <title>The genome sequence of Desulfatibacillum alkenivorans AK-01: a blueprint for anaerobic alkane oxidation.</title>
        <authorList>
            <person name="Callaghan A.V."/>
            <person name="Morris B.E."/>
            <person name="Pereira I.A."/>
            <person name="McInerney M.J."/>
            <person name="Austin R.N."/>
            <person name="Groves J.T."/>
            <person name="Kukor J.J."/>
            <person name="Suflita J.M."/>
            <person name="Young L.Y."/>
            <person name="Zylstra G.J."/>
            <person name="Wawrik B."/>
        </authorList>
    </citation>
    <scope>NUCLEOTIDE SEQUENCE [LARGE SCALE GENOMIC DNA]</scope>
    <source>
        <strain evidence="10 11">AK-01</strain>
    </source>
</reference>
<feature type="domain" description="Polymerase/histidinol phosphatase N-terminal" evidence="9">
    <location>
        <begin position="5"/>
        <end position="72"/>
    </location>
</feature>
<dbReference type="Gene3D" id="1.10.10.1600">
    <property type="entry name" value="Bacterial DNA polymerase III alpha subunit, thumb domain"/>
    <property type="match status" value="1"/>
</dbReference>
<dbReference type="Gene3D" id="1.10.150.870">
    <property type="match status" value="1"/>
</dbReference>
<dbReference type="HOGENOM" id="CLU_001600_0_0_7"/>
<dbReference type="Gene3D" id="3.20.20.140">
    <property type="entry name" value="Metal-dependent hydrolases"/>
    <property type="match status" value="1"/>
</dbReference>
<dbReference type="NCBIfam" id="NF004226">
    <property type="entry name" value="PRK05673.1"/>
    <property type="match status" value="1"/>
</dbReference>
<evidence type="ECO:0000256" key="2">
    <source>
        <dbReference type="ARBA" id="ARBA00012417"/>
    </source>
</evidence>
<dbReference type="InterPro" id="IPR040982">
    <property type="entry name" value="DNA_pol3_finger"/>
</dbReference>
<dbReference type="PANTHER" id="PTHR32294:SF0">
    <property type="entry name" value="DNA POLYMERASE III SUBUNIT ALPHA"/>
    <property type="match status" value="1"/>
</dbReference>
<dbReference type="InterPro" id="IPR016195">
    <property type="entry name" value="Pol/histidinol_Pase-like"/>
</dbReference>
<dbReference type="GO" id="GO:0003676">
    <property type="term" value="F:nucleic acid binding"/>
    <property type="evidence" value="ECO:0007669"/>
    <property type="project" value="InterPro"/>
</dbReference>
<dbReference type="SMART" id="SM00481">
    <property type="entry name" value="POLIIIAc"/>
    <property type="match status" value="1"/>
</dbReference>
<accession>B8FI67</accession>
<comment type="subcellular location">
    <subcellularLocation>
        <location evidence="1">Cytoplasm</location>
    </subcellularLocation>
</comment>
<protein>
    <recommendedName>
        <fullName evidence="3">DNA polymerase III subunit alpha</fullName>
        <ecNumber evidence="2">2.7.7.7</ecNumber>
    </recommendedName>
</protein>
<keyword evidence="5 10" id="KW-0548">Nucleotidyltransferase</keyword>
<gene>
    <name evidence="10" type="ordered locus">Dalk_0930</name>
</gene>
<dbReference type="Pfam" id="PF07733">
    <property type="entry name" value="DNA_pol3_alpha"/>
    <property type="match status" value="1"/>
</dbReference>
<evidence type="ECO:0000256" key="1">
    <source>
        <dbReference type="ARBA" id="ARBA00004496"/>
    </source>
</evidence>
<evidence type="ECO:0000313" key="10">
    <source>
        <dbReference type="EMBL" id="ACL02634.1"/>
    </source>
</evidence>
<dbReference type="InterPro" id="IPR041931">
    <property type="entry name" value="DNA_pol3_alpha_thumb_dom"/>
</dbReference>
<dbReference type="KEGG" id="dal:Dalk_0930"/>
<dbReference type="NCBIfam" id="NF005298">
    <property type="entry name" value="PRK06826.1"/>
    <property type="match status" value="1"/>
</dbReference>
<keyword evidence="4 10" id="KW-0808">Transferase</keyword>
<evidence type="ECO:0000256" key="7">
    <source>
        <dbReference type="ARBA" id="ARBA00022932"/>
    </source>
</evidence>
<dbReference type="NCBIfam" id="TIGR00594">
    <property type="entry name" value="polc"/>
    <property type="match status" value="1"/>
</dbReference>
<name>B8FI67_DESAL</name>
<organism evidence="10 11">
    <name type="scientific">Desulfatibacillum aliphaticivorans</name>
    <dbReference type="NCBI Taxonomy" id="218208"/>
    <lineage>
        <taxon>Bacteria</taxon>
        <taxon>Pseudomonadati</taxon>
        <taxon>Thermodesulfobacteriota</taxon>
        <taxon>Desulfobacteria</taxon>
        <taxon>Desulfobacterales</taxon>
        <taxon>Desulfatibacillaceae</taxon>
        <taxon>Desulfatibacillum</taxon>
    </lineage>
</organism>
<keyword evidence="6" id="KW-0235">DNA replication</keyword>
<dbReference type="CDD" id="cd04485">
    <property type="entry name" value="DnaE_OBF"/>
    <property type="match status" value="1"/>
</dbReference>
<dbReference type="GO" id="GO:0006260">
    <property type="term" value="P:DNA replication"/>
    <property type="evidence" value="ECO:0007669"/>
    <property type="project" value="UniProtKB-KW"/>
</dbReference>
<dbReference type="PANTHER" id="PTHR32294">
    <property type="entry name" value="DNA POLYMERASE III SUBUNIT ALPHA"/>
    <property type="match status" value="1"/>
</dbReference>
<sequence length="1168" mass="130574">MSDFVHLHVHTQYSLLDGAIRLDALVNQCKEFGMDACAITDHGTMFGILEFYEKAKSKDIKPIIGCECYVARKSMEDKTPMDKDNRHLVLLAENNQGYENLCRLATLAQRKGFYYKPRIDKKALEEHSKGLICLSACLHGEIPMYISDGQMKLAEESALYYKNLFGPDHFYLEIQNNGLPEQEEMNQKLAELAEKLDIPLVGTNDCHYLRAKDAKAHEVLLCIQTNKTIHDTNRFKFRTDQLYLKSPQEMIEYFKGFPGATDNTVKIAEMCNVEFDLSTFHFPQFPTEEGKTEAEILTQMTWDGFHKRMDAIKAVNPAVDEEKYLERLKYELGVIQDMGFPGYFLIVSDFIQWSKRNGIPVGPGRGSAAGSLVAYALEITDLDPLEHKLIFERFLNPGRKSMPDIDVDFCILGRERTFNYVVEKYGGGDYVSQITTFGSMNARAVVRDVGRAMAIPLGEVDVIAKLIPEAPKMTLKKAMEQEPKLLEIMKDKPEIAELIEVAQVLEGLSRHASTHAAGVVIADKPLVEYLPLYEGKKGEVVTQFDMKRVEKIGLVKFDFLGLRNLTVIDNAIKLIEGQGKTPPDLMHLDVTDKATYNLLSRGDTTGVFQLESSGMKDLLARLKPECFEDVVAVVALYRPGPLNSGMVDDFVKRKHGDIPVTYALPELEPILKDTYGVIVYQEQVMQIAAALASYSMSEADDLRKAMGKKIAEKMAQQRIRFMDGCKENNVDLKKAEALFNLMEKFGEYGFNKSHSAAYALVSFQTAYLKTHFQVEFMASLMTSEMDNTDNVLKFMSECRDHDIEVLPPDVNTSSVSFTVLEGKIVYGMAAIKGVGQGAVEAIVEERKANGPFENIFDLCERVDLRRVNKRVLESLVKAGAFDSTGAKRSQLMAVLESAIDHGQRISKEKNDPQMGLFGAIEMPTITPALPDIEEWDDQLKLSYEKEALGFFLTGHPLGKYEDILIKFANADTLTLPEMPDKSAVRVGGMILSTKNLVTKKGDPMAFITLEDMKGSVEVVVFPECYKASSHLLVVENALLVEGQLQKEEKGTKILADKIVPIEDADSEWTASVHIRANMDGMENEVLEQIKEICGKHPGASKAFLHLVDPTKFEAVIELPETNCVAAGKDLAKDLRKLLGPRAYDTACQPARLANNGNGNGRKKWQKSA</sequence>
<evidence type="ECO:0000313" key="11">
    <source>
        <dbReference type="Proteomes" id="UP000000739"/>
    </source>
</evidence>
<dbReference type="RefSeq" id="WP_012610072.1">
    <property type="nucleotide sequence ID" value="NC_011768.1"/>
</dbReference>
<dbReference type="eggNOG" id="COG0587">
    <property type="taxonomic scope" value="Bacteria"/>
</dbReference>
<dbReference type="GO" id="GO:0005737">
    <property type="term" value="C:cytoplasm"/>
    <property type="evidence" value="ECO:0007669"/>
    <property type="project" value="UniProtKB-SubCell"/>
</dbReference>
<evidence type="ECO:0000256" key="3">
    <source>
        <dbReference type="ARBA" id="ARBA00019114"/>
    </source>
</evidence>
<evidence type="ECO:0000256" key="4">
    <source>
        <dbReference type="ARBA" id="ARBA00022679"/>
    </source>
</evidence>
<dbReference type="GO" id="GO:0008408">
    <property type="term" value="F:3'-5' exonuclease activity"/>
    <property type="evidence" value="ECO:0007669"/>
    <property type="project" value="InterPro"/>
</dbReference>
<proteinExistence type="predicted"/>
<dbReference type="SUPFAM" id="SSF89550">
    <property type="entry name" value="PHP domain-like"/>
    <property type="match status" value="1"/>
</dbReference>
<keyword evidence="7" id="KW-0239">DNA-directed DNA polymerase</keyword>
<evidence type="ECO:0000256" key="5">
    <source>
        <dbReference type="ARBA" id="ARBA00022695"/>
    </source>
</evidence>
<dbReference type="Gene3D" id="2.40.50.140">
    <property type="entry name" value="Nucleic acid-binding proteins"/>
    <property type="match status" value="1"/>
</dbReference>
<dbReference type="EC" id="2.7.7.7" evidence="2"/>
<dbReference type="InterPro" id="IPR011708">
    <property type="entry name" value="DNA_pol3_alpha_NTPase_dom"/>
</dbReference>
<dbReference type="InterPro" id="IPR012340">
    <property type="entry name" value="NA-bd_OB-fold"/>
</dbReference>
<dbReference type="EMBL" id="CP001322">
    <property type="protein sequence ID" value="ACL02634.1"/>
    <property type="molecule type" value="Genomic_DNA"/>
</dbReference>
<dbReference type="InterPro" id="IPR003141">
    <property type="entry name" value="Pol/His_phosphatase_N"/>
</dbReference>
<evidence type="ECO:0000256" key="8">
    <source>
        <dbReference type="ARBA" id="ARBA00049244"/>
    </source>
</evidence>
<dbReference type="InterPro" id="IPR004365">
    <property type="entry name" value="NA-bd_OB_tRNA"/>
</dbReference>
<dbReference type="Proteomes" id="UP000000739">
    <property type="component" value="Chromosome"/>
</dbReference>
<dbReference type="InterPro" id="IPR004805">
    <property type="entry name" value="DnaE2/DnaE/PolC"/>
</dbReference>
<comment type="catalytic activity">
    <reaction evidence="8">
        <text>DNA(n) + a 2'-deoxyribonucleoside 5'-triphosphate = DNA(n+1) + diphosphate</text>
        <dbReference type="Rhea" id="RHEA:22508"/>
        <dbReference type="Rhea" id="RHEA-COMP:17339"/>
        <dbReference type="Rhea" id="RHEA-COMP:17340"/>
        <dbReference type="ChEBI" id="CHEBI:33019"/>
        <dbReference type="ChEBI" id="CHEBI:61560"/>
        <dbReference type="ChEBI" id="CHEBI:173112"/>
        <dbReference type="EC" id="2.7.7.7"/>
    </reaction>
</comment>
<dbReference type="Pfam" id="PF02811">
    <property type="entry name" value="PHP"/>
    <property type="match status" value="1"/>
</dbReference>
<dbReference type="AlphaFoldDB" id="B8FI67"/>
<keyword evidence="11" id="KW-1185">Reference proteome</keyword>
<dbReference type="Pfam" id="PF17657">
    <property type="entry name" value="DNA_pol3_finger"/>
    <property type="match status" value="1"/>
</dbReference>
<evidence type="ECO:0000259" key="9">
    <source>
        <dbReference type="SMART" id="SM00481"/>
    </source>
</evidence>
<dbReference type="CDD" id="cd12113">
    <property type="entry name" value="PHP_PolIIIA_DnaE3"/>
    <property type="match status" value="1"/>
</dbReference>
<dbReference type="Pfam" id="PF01336">
    <property type="entry name" value="tRNA_anti-codon"/>
    <property type="match status" value="1"/>
</dbReference>